<evidence type="ECO:0000313" key="5">
    <source>
        <dbReference type="Proteomes" id="UP001320899"/>
    </source>
</evidence>
<dbReference type="Proteomes" id="UP001320899">
    <property type="component" value="Unassembled WGS sequence"/>
</dbReference>
<keyword evidence="3" id="KW-0812">Transmembrane</keyword>
<keyword evidence="5" id="KW-1185">Reference proteome</keyword>
<protein>
    <recommendedName>
        <fullName evidence="6">Chromosome partition protein Smc</fullName>
    </recommendedName>
</protein>
<dbReference type="EMBL" id="JAOWLB010000020">
    <property type="protein sequence ID" value="MCV2890673.1"/>
    <property type="molecule type" value="Genomic_DNA"/>
</dbReference>
<feature type="compositionally biased region" description="Low complexity" evidence="2">
    <location>
        <begin position="489"/>
        <end position="501"/>
    </location>
</feature>
<evidence type="ECO:0000256" key="1">
    <source>
        <dbReference type="SAM" id="Coils"/>
    </source>
</evidence>
<feature type="transmembrane region" description="Helical" evidence="3">
    <location>
        <begin position="66"/>
        <end position="87"/>
    </location>
</feature>
<sequence>MTIDASRHDGVETPVSEREAHELRAENQKWATKLFWLGWFIEIVLVSVGLGVAFAQAASIPGGTSLLQAVPVFGVFVVLSAVELAKIPAATVVFHARGMARYLALGGLLVASVISFETVFNGIERYAHVTTHPVSVARDHHAALLGEIEQLRHSGQDDLTGDDIARADAERMAQLEQALAIRDRALQDARADLESQETRELKAQLANLIQQQNEAGDQAGADWQEYMDDLRSRASDASLSNDMRSYAERVIRQQPKKVTVVDAARAKFDAEILKLNQAIEGSITEPSPEALENVARKQAERDAAAQALTAFERDSSRRADERTATLQDIQSDKAERSRQIEALEAEAVVAQREIAYAAQLSQMHRWASFVFGVEPSEVQDNQAKAIGAIFGAVLGVVASLTGASVAMYSQWFHVRGVQPVVRIQEVAVEKIVEKEVEVTREVEVPVLHHVYVPVPVGNDLEQELDAILEALPPEAARALRDQLASGFAAPDALPASSPPADEGVASPRDSRSGHTLLSASKNERSEKGDDHARAA</sequence>
<evidence type="ECO:0000256" key="2">
    <source>
        <dbReference type="SAM" id="MobiDB-lite"/>
    </source>
</evidence>
<reference evidence="4 5" key="1">
    <citation type="submission" date="2022-10" db="EMBL/GenBank/DDBJ databases">
        <title>Ruegeria sp. nov., isolated from ocean surface sediments.</title>
        <authorList>
            <person name="He W."/>
            <person name="Xue H.-P."/>
            <person name="Zhang D.-F."/>
        </authorList>
    </citation>
    <scope>NUCLEOTIDE SEQUENCE [LARGE SCALE GENOMIC DNA]</scope>
    <source>
        <strain evidence="4 5">XHP0148</strain>
    </source>
</reference>
<keyword evidence="1" id="KW-0175">Coiled coil</keyword>
<feature type="coiled-coil region" evidence="1">
    <location>
        <begin position="172"/>
        <end position="218"/>
    </location>
</feature>
<evidence type="ECO:0008006" key="6">
    <source>
        <dbReference type="Google" id="ProtNLM"/>
    </source>
</evidence>
<comment type="caution">
    <text evidence="4">The sequence shown here is derived from an EMBL/GenBank/DDBJ whole genome shotgun (WGS) entry which is preliminary data.</text>
</comment>
<accession>A0ABT3APT1</accession>
<feature type="coiled-coil region" evidence="1">
    <location>
        <begin position="326"/>
        <end position="353"/>
    </location>
</feature>
<keyword evidence="3" id="KW-0472">Membrane</keyword>
<feature type="transmembrane region" description="Helical" evidence="3">
    <location>
        <begin position="34"/>
        <end position="54"/>
    </location>
</feature>
<gene>
    <name evidence="4" type="ORF">OE747_20230</name>
</gene>
<dbReference type="RefSeq" id="WP_263830296.1">
    <property type="nucleotide sequence ID" value="NZ_JAOWLB010000020.1"/>
</dbReference>
<evidence type="ECO:0000313" key="4">
    <source>
        <dbReference type="EMBL" id="MCV2890673.1"/>
    </source>
</evidence>
<name>A0ABT3APT1_9RHOB</name>
<feature type="region of interest" description="Disordered" evidence="2">
    <location>
        <begin position="489"/>
        <end position="535"/>
    </location>
</feature>
<feature type="compositionally biased region" description="Basic and acidic residues" evidence="2">
    <location>
        <begin position="521"/>
        <end position="535"/>
    </location>
</feature>
<evidence type="ECO:0000256" key="3">
    <source>
        <dbReference type="SAM" id="Phobius"/>
    </source>
</evidence>
<proteinExistence type="predicted"/>
<feature type="transmembrane region" description="Helical" evidence="3">
    <location>
        <begin position="99"/>
        <end position="116"/>
    </location>
</feature>
<organism evidence="4 5">
    <name type="scientific">Ruegeria aquimaris</name>
    <dbReference type="NCBI Taxonomy" id="2984333"/>
    <lineage>
        <taxon>Bacteria</taxon>
        <taxon>Pseudomonadati</taxon>
        <taxon>Pseudomonadota</taxon>
        <taxon>Alphaproteobacteria</taxon>
        <taxon>Rhodobacterales</taxon>
        <taxon>Roseobacteraceae</taxon>
        <taxon>Ruegeria</taxon>
    </lineage>
</organism>
<keyword evidence="3" id="KW-1133">Transmembrane helix</keyword>